<dbReference type="Gene3D" id="3.30.1370.60">
    <property type="entry name" value="Hypothetical oxidoreductase yiak, domain 2"/>
    <property type="match status" value="1"/>
</dbReference>
<keyword evidence="4" id="KW-1185">Reference proteome</keyword>
<dbReference type="PANTHER" id="PTHR11091">
    <property type="entry name" value="OXIDOREDUCTASE-RELATED"/>
    <property type="match status" value="1"/>
</dbReference>
<accession>A0ABX0L3C6</accession>
<organism evidence="3 4">
    <name type="scientific">Chromobacterium fluminis</name>
    <dbReference type="NCBI Taxonomy" id="3044269"/>
    <lineage>
        <taxon>Bacteria</taxon>
        <taxon>Pseudomonadati</taxon>
        <taxon>Pseudomonadota</taxon>
        <taxon>Betaproteobacteria</taxon>
        <taxon>Neisseriales</taxon>
        <taxon>Chromobacteriaceae</taxon>
        <taxon>Chromobacterium</taxon>
    </lineage>
</organism>
<comment type="caution">
    <text evidence="3">The sequence shown here is derived from an EMBL/GenBank/DDBJ whole genome shotgun (WGS) entry which is preliminary data.</text>
</comment>
<evidence type="ECO:0000313" key="3">
    <source>
        <dbReference type="EMBL" id="NHR05468.1"/>
    </source>
</evidence>
<evidence type="ECO:0000256" key="2">
    <source>
        <dbReference type="ARBA" id="ARBA00023002"/>
    </source>
</evidence>
<dbReference type="SUPFAM" id="SSF89733">
    <property type="entry name" value="L-sulfolactate dehydrogenase-like"/>
    <property type="match status" value="1"/>
</dbReference>
<evidence type="ECO:0000256" key="1">
    <source>
        <dbReference type="ARBA" id="ARBA00006056"/>
    </source>
</evidence>
<dbReference type="RefSeq" id="WP_277345088.1">
    <property type="nucleotide sequence ID" value="NZ_JAAOMA010000011.1"/>
</dbReference>
<dbReference type="InterPro" id="IPR003767">
    <property type="entry name" value="Malate/L-lactate_DH-like"/>
</dbReference>
<dbReference type="Pfam" id="PF02615">
    <property type="entry name" value="Ldh_2"/>
    <property type="match status" value="1"/>
</dbReference>
<dbReference type="InterPro" id="IPR036111">
    <property type="entry name" value="Mal/L-sulfo/L-lacto_DH-like_sf"/>
</dbReference>
<keyword evidence="2" id="KW-0560">Oxidoreductase</keyword>
<protein>
    <submittedName>
        <fullName evidence="3">Ldh family oxidoreductase</fullName>
    </submittedName>
</protein>
<gene>
    <name evidence="3" type="ORF">HA052_09660</name>
</gene>
<dbReference type="PANTHER" id="PTHR11091:SF0">
    <property type="entry name" value="MALATE DEHYDROGENASE"/>
    <property type="match status" value="1"/>
</dbReference>
<dbReference type="EMBL" id="JAAOMA010000011">
    <property type="protein sequence ID" value="NHR05468.1"/>
    <property type="molecule type" value="Genomic_DNA"/>
</dbReference>
<dbReference type="Gene3D" id="1.10.1530.10">
    <property type="match status" value="1"/>
</dbReference>
<comment type="similarity">
    <text evidence="1">Belongs to the LDH2/MDH2 oxidoreductase family.</text>
</comment>
<evidence type="ECO:0000313" key="4">
    <source>
        <dbReference type="Proteomes" id="UP001515641"/>
    </source>
</evidence>
<name>A0ABX0L3C6_9NEIS</name>
<reference evidence="3 4" key="1">
    <citation type="submission" date="2020-03" db="EMBL/GenBank/DDBJ databases">
        <title>Draft genome sequence of environmentally isolated cultures.</title>
        <authorList>
            <person name="Wilson H.S."/>
            <person name="De Leon M.E."/>
        </authorList>
    </citation>
    <scope>NUCLEOTIDE SEQUENCE [LARGE SCALE GENOMIC DNA]</scope>
    <source>
        <strain evidence="3 4">HSC-31F16</strain>
    </source>
</reference>
<dbReference type="Proteomes" id="UP001515641">
    <property type="component" value="Unassembled WGS sequence"/>
</dbReference>
<dbReference type="InterPro" id="IPR043144">
    <property type="entry name" value="Mal/L-sulf/L-lact_DH-like_ah"/>
</dbReference>
<dbReference type="InterPro" id="IPR043143">
    <property type="entry name" value="Mal/L-sulf/L-lact_DH-like_NADP"/>
</dbReference>
<proteinExistence type="inferred from homology"/>
<sequence length="355" mass="36978">MSVDIHVDELRGLVMRTLQGCSVPAALARQVTDDLLENELTGYPSHGVLRLIDLVADIRAGLLDPAARPVVEQTGVNVAIVEGNGAFGVLARQAVADILRSMCREQPLVMVCLRHGHHLGRLAALGRELAGATHQPLAVMGFCNFQGRGQRVAAPGGRLGRLCTNPLLMAFPSDDTDPVVLDMSTTSVSEGYVRRRAQEGIPLPSGCLVGADGRPALTPSLLYADPPLATMQPLGGELAGHKGYGLAVLIELLAGALAGADHVARPGSAGNGGLFLAINPALTPSGLATIKAEAAAIAGHCRETGQAGRMARMPGEGYVERCRVAAGRTLVTLPATTLNTIRHLAGQNKDSLYAE</sequence>